<gene>
    <name evidence="1" type="ORF">C461_06849</name>
</gene>
<dbReference type="EMBL" id="AOJI01000019">
    <property type="protein sequence ID" value="EMA68280.1"/>
    <property type="molecule type" value="Genomic_DNA"/>
</dbReference>
<dbReference type="AlphaFoldDB" id="M0PHM0"/>
<evidence type="ECO:0000313" key="2">
    <source>
        <dbReference type="Proteomes" id="UP000011575"/>
    </source>
</evidence>
<protein>
    <submittedName>
        <fullName evidence="1">Uncharacterized protein</fullName>
    </submittedName>
</protein>
<proteinExistence type="predicted"/>
<dbReference type="Proteomes" id="UP000011575">
    <property type="component" value="Unassembled WGS sequence"/>
</dbReference>
<reference evidence="1 2" key="1">
    <citation type="journal article" date="2014" name="PLoS Genet.">
        <title>Phylogenetically driven sequencing of extremely halophilic archaea reveals strategies for static and dynamic osmo-response.</title>
        <authorList>
            <person name="Becker E.A."/>
            <person name="Seitzer P.M."/>
            <person name="Tritt A."/>
            <person name="Larsen D."/>
            <person name="Krusor M."/>
            <person name="Yao A.I."/>
            <person name="Wu D."/>
            <person name="Madern D."/>
            <person name="Eisen J.A."/>
            <person name="Darling A.E."/>
            <person name="Facciotti M.T."/>
        </authorList>
    </citation>
    <scope>NUCLEOTIDE SEQUENCE [LARGE SCALE GENOMIC DNA]</scope>
    <source>
        <strain evidence="1 2">JCM 13560</strain>
    </source>
</reference>
<organism evidence="1 2">
    <name type="scientific">Halorubrum aidingense JCM 13560</name>
    <dbReference type="NCBI Taxonomy" id="1230454"/>
    <lineage>
        <taxon>Archaea</taxon>
        <taxon>Methanobacteriati</taxon>
        <taxon>Methanobacteriota</taxon>
        <taxon>Stenosarchaea group</taxon>
        <taxon>Halobacteria</taxon>
        <taxon>Halobacteriales</taxon>
        <taxon>Haloferacaceae</taxon>
        <taxon>Halorubrum</taxon>
    </lineage>
</organism>
<accession>M0PHM0</accession>
<name>M0PHM0_9EURY</name>
<comment type="caution">
    <text evidence="1">The sequence shown here is derived from an EMBL/GenBank/DDBJ whole genome shotgun (WGS) entry which is preliminary data.</text>
</comment>
<sequence>MLFNEGVEGWRRGWRQYGGMPTREAVVAASDLTRGAAATTQIAPDGRLAYTVLGAPVGTDRVLSSVGDHLSGTDASDVHLIVDDIAPVLANRGAAAVEAFICRLRNQFPDSIGTVTIGCSIDAETDPEFASIFDLVDTVTGSEPIIGENIGKLRRDDPTTFGYVRRHWAEAQRGIEACNRNYPQSKQIHAMLSEPETTPRTLGATLSGLVTLDVLETWSETVGPTRYDLTAYRAKRLWEVGIYFARLASSRGLEHTEGE</sequence>
<evidence type="ECO:0000313" key="1">
    <source>
        <dbReference type="EMBL" id="EMA68280.1"/>
    </source>
</evidence>
<keyword evidence="2" id="KW-1185">Reference proteome</keyword>